<dbReference type="PANTHER" id="PTHR31339">
    <property type="entry name" value="PECTIN LYASE-RELATED"/>
    <property type="match status" value="1"/>
</dbReference>
<keyword evidence="2" id="KW-0812">Transmembrane</keyword>
<dbReference type="Pfam" id="PF12708">
    <property type="entry name" value="Pect-lyase_RHGA_epim"/>
    <property type="match status" value="2"/>
</dbReference>
<evidence type="ECO:0000256" key="2">
    <source>
        <dbReference type="SAM" id="Phobius"/>
    </source>
</evidence>
<feature type="chain" id="PRO_5046086248" evidence="3">
    <location>
        <begin position="27"/>
        <end position="960"/>
    </location>
</feature>
<feature type="region of interest" description="Disordered" evidence="1">
    <location>
        <begin position="882"/>
        <end position="919"/>
    </location>
</feature>
<dbReference type="SUPFAM" id="SSF51126">
    <property type="entry name" value="Pectin lyase-like"/>
    <property type="match status" value="2"/>
</dbReference>
<dbReference type="InterPro" id="IPR011050">
    <property type="entry name" value="Pectin_lyase_fold/virulence"/>
</dbReference>
<sequence length="960" mass="100113">MSARPRAFGQAALAFVLAAVVLGALAAPGTAFAEDPRPSWELIEPKYPAADTFVAAYDVTDYGAKGDGAADETSVFQRLLDSIGRLGGGTLFVPEGKYAIRGNLYVPKGVTLRGEWKKPVKGEPVRGTILMAYAGRGDEEAPPLLTLESSSAVRDVAIWYPEQTPDDIVPYPPAIVFGRPNVFGNEFNNAINITLVNAYSGIVFSRANGGTGPVVSDVYGTPLSRGVEIDHIVDVGRIERIDFSPAYWAGSGLDSAPAPGSAYADWIREHGTGIVMRRNDWSYTSFVTIEGYRIGFHAAPSVASPGAVPNGHNYGLNLIGCRTGIFLEGVSGEGIMFTRVRIAGAETGIAVGPDTAGAVQAYGVEIEASGDAIAVDPASKTRLLLRESVVKSGRVAIGGGTFSASDSDFDNAAPQIAVGEEARSLLTGNRFKEEADIDNRSKYISVIDHEPLAAEKLPAFPEIAAETRLPARMALYVVTDAPFGAVNDGRTDATAAIQAALDRAGADGGGVVFLPPGKYKALGRLVVPSGVELKGAVDSRTVPTGKGSVLETYAGRGEPDGEPFLKLMSGSGVRGITFNYPEQTADQLSDIAAYPYLIQAAGDDVYIVNVAMRAAYNGIDLFTHRTDRHYLDFVTGHVFRSGVKVGGGARDGKIYNLQFNPINYAAGRESKFGGWPNSPEGDNKAVYDYGYENLDFLTLGHAEGELLYNNFHYGSARGVVLIAEDGQGPSGASLGLGVDGAQKAMAFEGIGRGGLPFINSQIVSIGGGEGTRYLETSASFAGEAQFYGADFWGSPAYAVELAGGTLELRLAHAGNAGQKGFALLNGGALRLDQASIGSTRALVNADRAPSLFARASITDMGGVNLRQAGEWKHNLGNILIGAPSKPQEASAPASPSRRTASEAAPAASGAPAAREDGGDGSNAGAARIVAIVVATAGAIGVILYLAGAKKRKAVSRSGSD</sequence>
<feature type="transmembrane region" description="Helical" evidence="2">
    <location>
        <begin position="924"/>
        <end position="946"/>
    </location>
</feature>
<evidence type="ECO:0000256" key="1">
    <source>
        <dbReference type="SAM" id="MobiDB-lite"/>
    </source>
</evidence>
<protein>
    <submittedName>
        <fullName evidence="5">Glycosyl hydrolase family 28-related protein</fullName>
    </submittedName>
</protein>
<dbReference type="PANTHER" id="PTHR31339:SF9">
    <property type="entry name" value="PLASMIN AND FIBRONECTIN-BINDING PROTEIN A"/>
    <property type="match status" value="1"/>
</dbReference>
<comment type="caution">
    <text evidence="5">The sequence shown here is derived from an EMBL/GenBank/DDBJ whole genome shotgun (WGS) entry which is preliminary data.</text>
</comment>
<keyword evidence="6" id="KW-1185">Reference proteome</keyword>
<dbReference type="GO" id="GO:0016787">
    <property type="term" value="F:hydrolase activity"/>
    <property type="evidence" value="ECO:0007669"/>
    <property type="project" value="UniProtKB-KW"/>
</dbReference>
<feature type="signal peptide" evidence="3">
    <location>
        <begin position="1"/>
        <end position="26"/>
    </location>
</feature>
<feature type="domain" description="Rhamnogalacturonase A/B/Epimerase-like pectate lyase" evidence="4">
    <location>
        <begin position="483"/>
        <end position="548"/>
    </location>
</feature>
<keyword evidence="2" id="KW-1133">Transmembrane helix</keyword>
<feature type="compositionally biased region" description="Low complexity" evidence="1">
    <location>
        <begin position="882"/>
        <end position="912"/>
    </location>
</feature>
<keyword evidence="2" id="KW-0472">Membrane</keyword>
<dbReference type="RefSeq" id="WP_378052367.1">
    <property type="nucleotide sequence ID" value="NZ_JBHMDN010000048.1"/>
</dbReference>
<dbReference type="InterPro" id="IPR051801">
    <property type="entry name" value="GH28_Enzymes"/>
</dbReference>
<keyword evidence="5" id="KW-0378">Hydrolase</keyword>
<dbReference type="Gene3D" id="2.160.20.10">
    <property type="entry name" value="Single-stranded right-handed beta-helix, Pectin lyase-like"/>
    <property type="match status" value="2"/>
</dbReference>
<reference evidence="6" key="1">
    <citation type="journal article" date="2019" name="Int. J. Syst. Evol. Microbiol.">
        <title>The Global Catalogue of Microorganisms (GCM) 10K type strain sequencing project: providing services to taxonomists for standard genome sequencing and annotation.</title>
        <authorList>
            <consortium name="The Broad Institute Genomics Platform"/>
            <consortium name="The Broad Institute Genome Sequencing Center for Infectious Disease"/>
            <person name="Wu L."/>
            <person name="Ma J."/>
        </authorList>
    </citation>
    <scope>NUCLEOTIDE SEQUENCE [LARGE SCALE GENOMIC DNA]</scope>
    <source>
        <strain evidence="6">KCTC 12907</strain>
    </source>
</reference>
<evidence type="ECO:0000259" key="4">
    <source>
        <dbReference type="Pfam" id="PF12708"/>
    </source>
</evidence>
<evidence type="ECO:0000256" key="3">
    <source>
        <dbReference type="SAM" id="SignalP"/>
    </source>
</evidence>
<evidence type="ECO:0000313" key="5">
    <source>
        <dbReference type="EMBL" id="MFC7153346.1"/>
    </source>
</evidence>
<name>A0ABW2FMP1_9BACL</name>
<gene>
    <name evidence="5" type="ORF">ACFQMJ_32885</name>
</gene>
<proteinExistence type="predicted"/>
<dbReference type="InterPro" id="IPR012334">
    <property type="entry name" value="Pectin_lyas_fold"/>
</dbReference>
<dbReference type="Proteomes" id="UP001596378">
    <property type="component" value="Unassembled WGS sequence"/>
</dbReference>
<organism evidence="5 6">
    <name type="scientific">Cohnella cellulosilytica</name>
    <dbReference type="NCBI Taxonomy" id="986710"/>
    <lineage>
        <taxon>Bacteria</taxon>
        <taxon>Bacillati</taxon>
        <taxon>Bacillota</taxon>
        <taxon>Bacilli</taxon>
        <taxon>Bacillales</taxon>
        <taxon>Paenibacillaceae</taxon>
        <taxon>Cohnella</taxon>
    </lineage>
</organism>
<feature type="domain" description="Rhamnogalacturonase A/B/Epimerase-like pectate lyase" evidence="4">
    <location>
        <begin position="58"/>
        <end position="119"/>
    </location>
</feature>
<accession>A0ABW2FMP1</accession>
<dbReference type="InterPro" id="IPR024535">
    <property type="entry name" value="RHGA/B-epi-like_pectate_lyase"/>
</dbReference>
<dbReference type="EMBL" id="JBHTAI010000033">
    <property type="protein sequence ID" value="MFC7153346.1"/>
    <property type="molecule type" value="Genomic_DNA"/>
</dbReference>
<evidence type="ECO:0000313" key="6">
    <source>
        <dbReference type="Proteomes" id="UP001596378"/>
    </source>
</evidence>
<keyword evidence="3" id="KW-0732">Signal</keyword>